<evidence type="ECO:0000256" key="1">
    <source>
        <dbReference type="ARBA" id="ARBA00009779"/>
    </source>
</evidence>
<feature type="active site" evidence="11">
    <location>
        <position position="132"/>
    </location>
</feature>
<dbReference type="PANTHER" id="PTHR43221">
    <property type="entry name" value="PROTEASE HTPX"/>
    <property type="match status" value="1"/>
</dbReference>
<reference evidence="13 14" key="1">
    <citation type="journal article" date="2013" name="Front. Microbiol.">
        <title>Comparative genomic analyses of the cyanobacterium, Lyngbya aestuarii BL J, a powerful hydrogen producer.</title>
        <authorList>
            <person name="Kothari A."/>
            <person name="Vaughn M."/>
            <person name="Garcia-Pichel F."/>
        </authorList>
    </citation>
    <scope>NUCLEOTIDE SEQUENCE [LARGE SCALE GENOMIC DNA]</scope>
    <source>
        <strain evidence="13 14">BL J</strain>
    </source>
</reference>
<feature type="binding site" evidence="11">
    <location>
        <position position="131"/>
    </location>
    <ligand>
        <name>Zn(2+)</name>
        <dbReference type="ChEBI" id="CHEBI:29105"/>
        <note>catalytic</note>
    </ligand>
</feature>
<evidence type="ECO:0000259" key="12">
    <source>
        <dbReference type="Pfam" id="PF01435"/>
    </source>
</evidence>
<dbReference type="Gene3D" id="3.40.190.10">
    <property type="entry name" value="Periplasmic binding protein-like II"/>
    <property type="match status" value="2"/>
</dbReference>
<comment type="caution">
    <text evidence="13">The sequence shown here is derived from an EMBL/GenBank/DDBJ whole genome shotgun (WGS) entry which is preliminary data.</text>
</comment>
<proteinExistence type="inferred from homology"/>
<feature type="binding site" evidence="11">
    <location>
        <position position="135"/>
    </location>
    <ligand>
        <name>Zn(2+)</name>
        <dbReference type="ChEBI" id="CHEBI:29105"/>
        <note>catalytic</note>
    </ligand>
</feature>
<comment type="subcellular location">
    <subcellularLocation>
        <location evidence="11">Cell membrane</location>
        <topology evidence="11">Multi-pass membrane protein</topology>
    </subcellularLocation>
</comment>
<dbReference type="GO" id="GO:0005886">
    <property type="term" value="C:plasma membrane"/>
    <property type="evidence" value="ECO:0007669"/>
    <property type="project" value="UniProtKB-SubCell"/>
</dbReference>
<keyword evidence="3 11" id="KW-0645">Protease</keyword>
<dbReference type="PATRIC" id="fig|1348334.3.peg.3011"/>
<keyword evidence="14" id="KW-1185">Reference proteome</keyword>
<name>U7QG83_9CYAN</name>
<dbReference type="Proteomes" id="UP000017127">
    <property type="component" value="Unassembled WGS sequence"/>
</dbReference>
<feature type="transmembrane region" description="Helical" evidence="11">
    <location>
        <begin position="7"/>
        <end position="25"/>
    </location>
</feature>
<feature type="transmembrane region" description="Helical" evidence="11">
    <location>
        <begin position="300"/>
        <end position="318"/>
    </location>
</feature>
<comment type="similarity">
    <text evidence="1 11">Belongs to the peptidase M48B family.</text>
</comment>
<keyword evidence="5 11" id="KW-0479">Metal-binding</keyword>
<feature type="binding site" evidence="11">
    <location>
        <position position="206"/>
    </location>
    <ligand>
        <name>Zn(2+)</name>
        <dbReference type="ChEBI" id="CHEBI:29105"/>
        <note>catalytic</note>
    </ligand>
</feature>
<organism evidence="13 14">
    <name type="scientific">Lyngbya aestuarii BL J</name>
    <dbReference type="NCBI Taxonomy" id="1348334"/>
    <lineage>
        <taxon>Bacteria</taxon>
        <taxon>Bacillati</taxon>
        <taxon>Cyanobacteriota</taxon>
        <taxon>Cyanophyceae</taxon>
        <taxon>Oscillatoriophycideae</taxon>
        <taxon>Oscillatoriales</taxon>
        <taxon>Microcoleaceae</taxon>
        <taxon>Lyngbya</taxon>
    </lineage>
</organism>
<dbReference type="EC" id="3.4.24.-" evidence="11"/>
<dbReference type="HAMAP" id="MF_00188">
    <property type="entry name" value="Pept_M48_protease_HtpX"/>
    <property type="match status" value="1"/>
</dbReference>
<evidence type="ECO:0000256" key="5">
    <source>
        <dbReference type="ARBA" id="ARBA00022723"/>
    </source>
</evidence>
<dbReference type="InterPro" id="IPR022919">
    <property type="entry name" value="Pept_M48_protease_HtpX"/>
</dbReference>
<dbReference type="RefSeq" id="WP_023066867.1">
    <property type="nucleotide sequence ID" value="NZ_AUZM01000028.1"/>
</dbReference>
<dbReference type="InterPro" id="IPR050083">
    <property type="entry name" value="HtpX_protease"/>
</dbReference>
<keyword evidence="10 11" id="KW-0472">Membrane</keyword>
<dbReference type="CDD" id="cd07336">
    <property type="entry name" value="M48B_HtpX_like"/>
    <property type="match status" value="1"/>
</dbReference>
<dbReference type="GO" id="GO:0004222">
    <property type="term" value="F:metalloendopeptidase activity"/>
    <property type="evidence" value="ECO:0007669"/>
    <property type="project" value="UniProtKB-UniRule"/>
</dbReference>
<feature type="transmembrane region" description="Helical" evidence="11">
    <location>
        <begin position="31"/>
        <end position="47"/>
    </location>
</feature>
<comment type="cofactor">
    <cofactor evidence="11">
        <name>Zn(2+)</name>
        <dbReference type="ChEBI" id="CHEBI:29105"/>
    </cofactor>
    <text evidence="11">Binds 1 zinc ion per subunit.</text>
</comment>
<evidence type="ECO:0000256" key="10">
    <source>
        <dbReference type="ARBA" id="ARBA00023136"/>
    </source>
</evidence>
<evidence type="ECO:0000256" key="2">
    <source>
        <dbReference type="ARBA" id="ARBA00022475"/>
    </source>
</evidence>
<accession>U7QG83</accession>
<evidence type="ECO:0000256" key="11">
    <source>
        <dbReference type="HAMAP-Rule" id="MF_00188"/>
    </source>
</evidence>
<keyword evidence="6 11" id="KW-0378">Hydrolase</keyword>
<evidence type="ECO:0000256" key="4">
    <source>
        <dbReference type="ARBA" id="ARBA00022692"/>
    </source>
</evidence>
<evidence type="ECO:0000313" key="13">
    <source>
        <dbReference type="EMBL" id="ERT06969.1"/>
    </source>
</evidence>
<dbReference type="SUPFAM" id="SSF53850">
    <property type="entry name" value="Periplasmic binding protein-like II"/>
    <property type="match status" value="1"/>
</dbReference>
<dbReference type="AlphaFoldDB" id="U7QG83"/>
<dbReference type="Gene3D" id="3.30.2010.10">
    <property type="entry name" value="Metalloproteases ('zincins'), catalytic domain"/>
    <property type="match status" value="1"/>
</dbReference>
<dbReference type="Pfam" id="PF13531">
    <property type="entry name" value="SBP_bac_11"/>
    <property type="match status" value="1"/>
</dbReference>
<dbReference type="OrthoDB" id="448493at2"/>
<keyword evidence="9 11" id="KW-0482">Metalloprotease</keyword>
<gene>
    <name evidence="11" type="primary">htpX</name>
    <name evidence="13" type="ORF">M595_3110</name>
</gene>
<keyword evidence="8 11" id="KW-1133">Transmembrane helix</keyword>
<evidence type="ECO:0000256" key="7">
    <source>
        <dbReference type="ARBA" id="ARBA00022833"/>
    </source>
</evidence>
<feature type="transmembrane region" description="Helical" evidence="11">
    <location>
        <begin position="181"/>
        <end position="201"/>
    </location>
</feature>
<evidence type="ECO:0000256" key="6">
    <source>
        <dbReference type="ARBA" id="ARBA00022801"/>
    </source>
</evidence>
<feature type="transmembrane region" description="Helical" evidence="11">
    <location>
        <begin position="142"/>
        <end position="169"/>
    </location>
</feature>
<dbReference type="EMBL" id="AUZM01000028">
    <property type="protein sequence ID" value="ERT06969.1"/>
    <property type="molecule type" value="Genomic_DNA"/>
</dbReference>
<keyword evidence="2 11" id="KW-1003">Cell membrane</keyword>
<evidence type="ECO:0000256" key="8">
    <source>
        <dbReference type="ARBA" id="ARBA00022989"/>
    </source>
</evidence>
<dbReference type="GO" id="GO:0008270">
    <property type="term" value="F:zinc ion binding"/>
    <property type="evidence" value="ECO:0007669"/>
    <property type="project" value="UniProtKB-UniRule"/>
</dbReference>
<keyword evidence="4 11" id="KW-0812">Transmembrane</keyword>
<sequence>MNFIKTTALLGFLTGLIILMGYLLIGGVMGAGIGLVIAIGINFYLWFHSDKIVLSVYQARSPNSPEKKLLDPIVKLLCYRADLPVPKVYIIPSSMANAFASGRNPENSVIGITEGLLRMLHEDELEAVIAHEISHIKHRDPLIVTIAATLAGAISLLTQLGTTVFLGSIFNLRSANPLRQFSLLLMVLLAPITATLIRLSISRTREYAADAGAASLTGNPRALAKALERIEKSQKIPFSSQATYASLLIINPFQGKMFNQLFSTHPPTESRIQQLLGMQTRQKTVSKMNNNSPLKRHKRLITSTILASLVVGLAYAPIPGLEQKIVVVSGSELAEPLQQLETKFEQKYPNINLELKFQGSSDMVNNYIHQNNDFKPTVLIPASQEFLEELSQRWQVSNDGELFYKPPQAIAKTFLVGIAWPERGKILFPNNQFSWQRIEQAMQAKTWDKMGGQENWGSFDFVMTDPTRSNSGQVTLSLWLNSKQGNSLNLNTSSAESLFKMIEQSVYQPPRSTDILLQEFITRGPNDADVTTVYESIALSRWQQAGINQSRPYQIYYLNPTIESVATAAILRHHVNLRTAHAASKFVDFLSEPEQQKVFVQYGFRPIYSNVNLESVANSPWNQHIPGAQVNPQISVLDAPQPNELREIQRLWQRVSP</sequence>
<dbReference type="PANTHER" id="PTHR43221:SF2">
    <property type="entry name" value="PROTEASE HTPX HOMOLOG"/>
    <property type="match status" value="1"/>
</dbReference>
<dbReference type="Pfam" id="PF01435">
    <property type="entry name" value="Peptidase_M48"/>
    <property type="match status" value="1"/>
</dbReference>
<evidence type="ECO:0000256" key="3">
    <source>
        <dbReference type="ARBA" id="ARBA00022670"/>
    </source>
</evidence>
<feature type="domain" description="Peptidase M48" evidence="12">
    <location>
        <begin position="71"/>
        <end position="277"/>
    </location>
</feature>
<protein>
    <recommendedName>
        <fullName evidence="11">Protease HtpX homolog</fullName>
        <ecNumber evidence="11">3.4.24.-</ecNumber>
    </recommendedName>
</protein>
<evidence type="ECO:0000256" key="9">
    <source>
        <dbReference type="ARBA" id="ARBA00023049"/>
    </source>
</evidence>
<dbReference type="InterPro" id="IPR001915">
    <property type="entry name" value="Peptidase_M48"/>
</dbReference>
<evidence type="ECO:0000313" key="14">
    <source>
        <dbReference type="Proteomes" id="UP000017127"/>
    </source>
</evidence>
<dbReference type="GO" id="GO:0006508">
    <property type="term" value="P:proteolysis"/>
    <property type="evidence" value="ECO:0007669"/>
    <property type="project" value="UniProtKB-KW"/>
</dbReference>
<keyword evidence="7 11" id="KW-0862">Zinc</keyword>